<accession>A0AAD9KUI7</accession>
<dbReference type="InterPro" id="IPR000477">
    <property type="entry name" value="RT_dom"/>
</dbReference>
<dbReference type="Proteomes" id="UP001209878">
    <property type="component" value="Unassembled WGS sequence"/>
</dbReference>
<evidence type="ECO:0000313" key="2">
    <source>
        <dbReference type="EMBL" id="KAK2177919.1"/>
    </source>
</evidence>
<dbReference type="InterPro" id="IPR043502">
    <property type="entry name" value="DNA/RNA_pol_sf"/>
</dbReference>
<evidence type="ECO:0000259" key="1">
    <source>
        <dbReference type="PROSITE" id="PS50878"/>
    </source>
</evidence>
<feature type="domain" description="Reverse transcriptase" evidence="1">
    <location>
        <begin position="1"/>
        <end position="149"/>
    </location>
</feature>
<gene>
    <name evidence="2" type="ORF">NP493_571g01019</name>
</gene>
<name>A0AAD9KUI7_RIDPI</name>
<dbReference type="AlphaFoldDB" id="A0AAD9KUI7"/>
<sequence length="149" mass="16890">MQHLESPDRYAPILFVDYSSTFNTVIPQKLFDKLQLLSLDSSMRCWLLEFLLQRSQVVKMNGIVSSTITLNTWTLQGCVLSPLLYSLFTNDCVSHHCSVQLLKFANDTTLVGLVTNSVESECRHEVTSWCLGVTITTSIECVQNPRDDR</sequence>
<protein>
    <recommendedName>
        <fullName evidence="1">Reverse transcriptase domain-containing protein</fullName>
    </recommendedName>
</protein>
<dbReference type="PROSITE" id="PS50878">
    <property type="entry name" value="RT_POL"/>
    <property type="match status" value="1"/>
</dbReference>
<dbReference type="SUPFAM" id="SSF56672">
    <property type="entry name" value="DNA/RNA polymerases"/>
    <property type="match status" value="1"/>
</dbReference>
<evidence type="ECO:0000313" key="3">
    <source>
        <dbReference type="Proteomes" id="UP001209878"/>
    </source>
</evidence>
<reference evidence="2" key="1">
    <citation type="journal article" date="2023" name="Mol. Biol. Evol.">
        <title>Third-Generation Sequencing Reveals the Adaptive Role of the Epigenome in Three Deep-Sea Polychaetes.</title>
        <authorList>
            <person name="Perez M."/>
            <person name="Aroh O."/>
            <person name="Sun Y."/>
            <person name="Lan Y."/>
            <person name="Juniper S.K."/>
            <person name="Young C.R."/>
            <person name="Angers B."/>
            <person name="Qian P.Y."/>
        </authorList>
    </citation>
    <scope>NUCLEOTIDE SEQUENCE</scope>
    <source>
        <strain evidence="2">R07B-5</strain>
    </source>
</reference>
<organism evidence="2 3">
    <name type="scientific">Ridgeia piscesae</name>
    <name type="common">Tubeworm</name>
    <dbReference type="NCBI Taxonomy" id="27915"/>
    <lineage>
        <taxon>Eukaryota</taxon>
        <taxon>Metazoa</taxon>
        <taxon>Spiralia</taxon>
        <taxon>Lophotrochozoa</taxon>
        <taxon>Annelida</taxon>
        <taxon>Polychaeta</taxon>
        <taxon>Sedentaria</taxon>
        <taxon>Canalipalpata</taxon>
        <taxon>Sabellida</taxon>
        <taxon>Siboglinidae</taxon>
        <taxon>Ridgeia</taxon>
    </lineage>
</organism>
<dbReference type="Pfam" id="PF00078">
    <property type="entry name" value="RVT_1"/>
    <property type="match status" value="1"/>
</dbReference>
<proteinExistence type="predicted"/>
<keyword evidence="3" id="KW-1185">Reference proteome</keyword>
<dbReference type="EMBL" id="JAODUO010000571">
    <property type="protein sequence ID" value="KAK2177919.1"/>
    <property type="molecule type" value="Genomic_DNA"/>
</dbReference>
<dbReference type="PANTHER" id="PTHR33332">
    <property type="entry name" value="REVERSE TRANSCRIPTASE DOMAIN-CONTAINING PROTEIN"/>
    <property type="match status" value="1"/>
</dbReference>
<comment type="caution">
    <text evidence="2">The sequence shown here is derived from an EMBL/GenBank/DDBJ whole genome shotgun (WGS) entry which is preliminary data.</text>
</comment>